<proteinExistence type="inferred from homology"/>
<evidence type="ECO:0000256" key="4">
    <source>
        <dbReference type="ARBA" id="ARBA00022619"/>
    </source>
</evidence>
<dbReference type="InterPro" id="IPR036467">
    <property type="entry name" value="LS/RS_sf"/>
</dbReference>
<dbReference type="SUPFAM" id="SSF52121">
    <property type="entry name" value="Lumazine synthase"/>
    <property type="match status" value="1"/>
</dbReference>
<dbReference type="InterPro" id="IPR002180">
    <property type="entry name" value="LS/RS"/>
</dbReference>
<dbReference type="GO" id="GO:0000906">
    <property type="term" value="F:6,7-dimethyl-8-ribityllumazine synthase activity"/>
    <property type="evidence" value="ECO:0007669"/>
    <property type="project" value="UniProtKB-EC"/>
</dbReference>
<accession>A0A3N4UTG8</accession>
<dbReference type="EMBL" id="RKQK01000001">
    <property type="protein sequence ID" value="RPE71995.1"/>
    <property type="molecule type" value="Genomic_DNA"/>
</dbReference>
<evidence type="ECO:0000313" key="7">
    <source>
        <dbReference type="EMBL" id="RPE71995.1"/>
    </source>
</evidence>
<dbReference type="Proteomes" id="UP000269689">
    <property type="component" value="Unassembled WGS sequence"/>
</dbReference>
<protein>
    <recommendedName>
        <fullName evidence="3">6,7-dimethyl-8-ribityllumazine synthase</fullName>
        <ecNumber evidence="3">2.5.1.78</ecNumber>
    </recommendedName>
</protein>
<evidence type="ECO:0000256" key="6">
    <source>
        <dbReference type="ARBA" id="ARBA00048785"/>
    </source>
</evidence>
<keyword evidence="5" id="KW-0808">Transferase</keyword>
<dbReference type="NCBIfam" id="NF000814">
    <property type="entry name" value="PRK00061.2-2"/>
    <property type="match status" value="1"/>
</dbReference>
<keyword evidence="4" id="KW-0686">Riboflavin biosynthesis</keyword>
<dbReference type="EC" id="2.5.1.78" evidence="3"/>
<reference evidence="7 8" key="1">
    <citation type="submission" date="2018-11" db="EMBL/GenBank/DDBJ databases">
        <title>Genomic Encyclopedia of Type Strains, Phase IV (KMG-IV): sequencing the most valuable type-strain genomes for metagenomic binning, comparative biology and taxonomic classification.</title>
        <authorList>
            <person name="Goeker M."/>
        </authorList>
    </citation>
    <scope>NUCLEOTIDE SEQUENCE [LARGE SCALE GENOMIC DNA]</scope>
    <source>
        <strain evidence="7 8">DSM 104731</strain>
    </source>
</reference>
<dbReference type="AlphaFoldDB" id="A0A3N4UTG8"/>
<dbReference type="RefSeq" id="WP_123792155.1">
    <property type="nucleotide sequence ID" value="NZ_RKQK01000001.1"/>
</dbReference>
<sequence length="181" mass="18724">MSDSSTPHILDLPSFDDPVKLLIVVAPYFKDIADDLLAGAKATLDQVGAGYDVIEMPSVAELPTAISIAERMSNFDGYVALGCLVRGETSLFDTASHDSSHALQMMGLSGLCIGNGVLAVDEKSQAKARATIKGANKGGQAAAAALHLVALSRKWSRPSKGVGFNTGAIRLAGKDTGPNIA</sequence>
<dbReference type="OrthoDB" id="9809709at2"/>
<dbReference type="GO" id="GO:0005829">
    <property type="term" value="C:cytosol"/>
    <property type="evidence" value="ECO:0007669"/>
    <property type="project" value="TreeGrafter"/>
</dbReference>
<evidence type="ECO:0000313" key="8">
    <source>
        <dbReference type="Proteomes" id="UP000269689"/>
    </source>
</evidence>
<name>A0A3N4UTG8_9RHOB</name>
<evidence type="ECO:0000256" key="5">
    <source>
        <dbReference type="ARBA" id="ARBA00022679"/>
    </source>
</evidence>
<evidence type="ECO:0000256" key="3">
    <source>
        <dbReference type="ARBA" id="ARBA00012664"/>
    </source>
</evidence>
<comment type="catalytic activity">
    <reaction evidence="6">
        <text>(2S)-2-hydroxy-3-oxobutyl phosphate + 5-amino-6-(D-ribitylamino)uracil = 6,7-dimethyl-8-(1-D-ribityl)lumazine + phosphate + 2 H2O + H(+)</text>
        <dbReference type="Rhea" id="RHEA:26152"/>
        <dbReference type="ChEBI" id="CHEBI:15377"/>
        <dbReference type="ChEBI" id="CHEBI:15378"/>
        <dbReference type="ChEBI" id="CHEBI:15934"/>
        <dbReference type="ChEBI" id="CHEBI:43474"/>
        <dbReference type="ChEBI" id="CHEBI:58201"/>
        <dbReference type="ChEBI" id="CHEBI:58830"/>
        <dbReference type="EC" id="2.5.1.78"/>
    </reaction>
</comment>
<evidence type="ECO:0000256" key="1">
    <source>
        <dbReference type="ARBA" id="ARBA00004917"/>
    </source>
</evidence>
<dbReference type="InterPro" id="IPR034964">
    <property type="entry name" value="LS"/>
</dbReference>
<comment type="caution">
    <text evidence="7">The sequence shown here is derived from an EMBL/GenBank/DDBJ whole genome shotgun (WGS) entry which is preliminary data.</text>
</comment>
<dbReference type="GO" id="GO:0009231">
    <property type="term" value="P:riboflavin biosynthetic process"/>
    <property type="evidence" value="ECO:0007669"/>
    <property type="project" value="UniProtKB-UniPathway"/>
</dbReference>
<organism evidence="7 8">
    <name type="scientific">Pacificibacter maritimus</name>
    <dbReference type="NCBI Taxonomy" id="762213"/>
    <lineage>
        <taxon>Bacteria</taxon>
        <taxon>Pseudomonadati</taxon>
        <taxon>Pseudomonadota</taxon>
        <taxon>Alphaproteobacteria</taxon>
        <taxon>Rhodobacterales</taxon>
        <taxon>Roseobacteraceae</taxon>
        <taxon>Pacificibacter</taxon>
    </lineage>
</organism>
<comment type="similarity">
    <text evidence="2">Belongs to the DMRL synthase family.</text>
</comment>
<gene>
    <name evidence="7" type="ORF">EDD53_1132</name>
</gene>
<dbReference type="UniPathway" id="UPA00275">
    <property type="reaction ID" value="UER00404"/>
</dbReference>
<dbReference type="Pfam" id="PF00885">
    <property type="entry name" value="DMRL_synthase"/>
    <property type="match status" value="1"/>
</dbReference>
<dbReference type="PANTHER" id="PTHR21058:SF0">
    <property type="entry name" value="6,7-DIMETHYL-8-RIBITYLLUMAZINE SYNTHASE"/>
    <property type="match status" value="1"/>
</dbReference>
<evidence type="ECO:0000256" key="2">
    <source>
        <dbReference type="ARBA" id="ARBA00007424"/>
    </source>
</evidence>
<dbReference type="Gene3D" id="3.40.50.960">
    <property type="entry name" value="Lumazine/riboflavin synthase"/>
    <property type="match status" value="1"/>
</dbReference>
<comment type="pathway">
    <text evidence="1">Cofactor biosynthesis; riboflavin biosynthesis; riboflavin from 2-hydroxy-3-oxobutyl phosphate and 5-amino-6-(D-ribitylamino)uracil: step 1/2.</text>
</comment>
<dbReference type="GO" id="GO:0009349">
    <property type="term" value="C:riboflavin synthase complex"/>
    <property type="evidence" value="ECO:0007669"/>
    <property type="project" value="InterPro"/>
</dbReference>
<dbReference type="PANTHER" id="PTHR21058">
    <property type="entry name" value="6,7-DIMETHYL-8-RIBITYLLUMAZINE SYNTHASE DMRL SYNTHASE LUMAZINE SYNTHASE"/>
    <property type="match status" value="1"/>
</dbReference>
<keyword evidence="8" id="KW-1185">Reference proteome</keyword>